<dbReference type="SUPFAM" id="SSF56300">
    <property type="entry name" value="Metallo-dependent phosphatases"/>
    <property type="match status" value="1"/>
</dbReference>
<dbReference type="RefSeq" id="WP_160626225.1">
    <property type="nucleotide sequence ID" value="NZ_CP047593.1"/>
</dbReference>
<protein>
    <submittedName>
        <fullName evidence="3">TIGR00282 family metallophosphoesterase</fullName>
    </submittedName>
</protein>
<dbReference type="EMBL" id="CP047593">
    <property type="protein sequence ID" value="QHI68170.1"/>
    <property type="molecule type" value="Genomic_DNA"/>
</dbReference>
<feature type="binding site" evidence="2">
    <location>
        <position position="40"/>
    </location>
    <ligand>
        <name>Fe cation</name>
        <dbReference type="ChEBI" id="CHEBI:24875"/>
        <label>1</label>
    </ligand>
</feature>
<dbReference type="PIRSF" id="PIRSF004789">
    <property type="entry name" value="DR1281"/>
    <property type="match status" value="1"/>
</dbReference>
<feature type="binding site" evidence="2">
    <location>
        <position position="67"/>
    </location>
    <ligand>
        <name>Fe cation</name>
        <dbReference type="ChEBI" id="CHEBI:24875"/>
        <label>2</label>
    </ligand>
</feature>
<dbReference type="NCBIfam" id="TIGR00282">
    <property type="entry name" value="TIGR00282 family metallophosphoesterase"/>
    <property type="match status" value="1"/>
</dbReference>
<dbReference type="Pfam" id="PF13277">
    <property type="entry name" value="YmdB"/>
    <property type="match status" value="1"/>
</dbReference>
<feature type="binding site" evidence="2">
    <location>
        <position position="148"/>
    </location>
    <ligand>
        <name>Fe cation</name>
        <dbReference type="ChEBI" id="CHEBI:24875"/>
        <label>2</label>
    </ligand>
</feature>
<dbReference type="KEGG" id="taer:GT409_01465"/>
<gene>
    <name evidence="3" type="ORF">GT409_01465</name>
</gene>
<proteinExistence type="predicted"/>
<organism evidence="3 4">
    <name type="scientific">Tichowtungia aerotolerans</name>
    <dbReference type="NCBI Taxonomy" id="2697043"/>
    <lineage>
        <taxon>Bacteria</taxon>
        <taxon>Pseudomonadati</taxon>
        <taxon>Kiritimatiellota</taxon>
        <taxon>Tichowtungiia</taxon>
        <taxon>Tichowtungiales</taxon>
        <taxon>Tichowtungiaceae</taxon>
        <taxon>Tichowtungia</taxon>
    </lineage>
</organism>
<name>A0A6P1M0T8_9BACT</name>
<dbReference type="InterPro" id="IPR029052">
    <property type="entry name" value="Metallo-depent_PP-like"/>
</dbReference>
<evidence type="ECO:0000313" key="4">
    <source>
        <dbReference type="Proteomes" id="UP000464954"/>
    </source>
</evidence>
<sequence length="256" mass="27411">MKILFTGDMVGSAGRQVFQRVIEKLRAEGRVDLVIANAENGAGGRGPSPEIAEALLNAGAAALTLGDHTYDDRKLIPMLETESRIVRPANLPPGSAGRGMTTLETDEGPICLISLIGRVFLDPADCPFRIADKLLNLCSAKTIFVDFHAEATSEKIALGRYLDGRVTGVFGTHTHVQTSDETILPGGTAYITDLGMTGPKDSVIGRDVEPVIQKFITGMPQKFDVSKKDPALEGVIVDVDVATGKARSIERIRERA</sequence>
<dbReference type="AlphaFoldDB" id="A0A6P1M0T8"/>
<dbReference type="PANTHER" id="PTHR36303">
    <property type="entry name" value="2',3'-CYCLIC-NUCLEOTIDE 2'-PHOSPHODIESTERASE"/>
    <property type="match status" value="1"/>
</dbReference>
<dbReference type="Gene3D" id="3.60.21.10">
    <property type="match status" value="1"/>
</dbReference>
<dbReference type="InterPro" id="IPR005235">
    <property type="entry name" value="YmdB-like"/>
</dbReference>
<feature type="binding site" evidence="2">
    <location>
        <position position="175"/>
    </location>
    <ligand>
        <name>Fe cation</name>
        <dbReference type="ChEBI" id="CHEBI:24875"/>
        <label>1</label>
    </ligand>
</feature>
<feature type="binding site" evidence="2">
    <location>
        <position position="173"/>
    </location>
    <ligand>
        <name>Fe cation</name>
        <dbReference type="ChEBI" id="CHEBI:24875"/>
        <label>2</label>
    </ligand>
</feature>
<dbReference type="PANTHER" id="PTHR36303:SF1">
    <property type="entry name" value="2',3'-CYCLIC-NUCLEOTIDE 2'-PHOSPHODIESTERASE"/>
    <property type="match status" value="1"/>
</dbReference>
<feature type="binding site" evidence="2">
    <location>
        <position position="39"/>
    </location>
    <ligand>
        <name>Fe cation</name>
        <dbReference type="ChEBI" id="CHEBI:24875"/>
        <label>2</label>
    </ligand>
</feature>
<feature type="binding site" evidence="2">
    <location>
        <position position="39"/>
    </location>
    <ligand>
        <name>Fe cation</name>
        <dbReference type="ChEBI" id="CHEBI:24875"/>
        <label>1</label>
    </ligand>
</feature>
<keyword evidence="4" id="KW-1185">Reference proteome</keyword>
<evidence type="ECO:0000256" key="1">
    <source>
        <dbReference type="PIRSR" id="PIRSR004789-50"/>
    </source>
</evidence>
<accession>A0A6P1M0T8</accession>
<feature type="active site" description="Proton donor" evidence="1">
    <location>
        <position position="68"/>
    </location>
</feature>
<evidence type="ECO:0000256" key="2">
    <source>
        <dbReference type="PIRSR" id="PIRSR004789-51"/>
    </source>
</evidence>
<reference evidence="3 4" key="1">
    <citation type="submission" date="2020-01" db="EMBL/GenBank/DDBJ databases">
        <title>Ponticoccus aerotolerans gen. nov., sp. nov., an anaerobic bacterium and proposal of Ponticoccusceae fam. nov., Ponticoccusles ord. nov. and Ponticoccuse classis nov. in the phylum Kiritimatiellaeota.</title>
        <authorList>
            <person name="Zhou L.Y."/>
            <person name="Du Z.J."/>
        </authorList>
    </citation>
    <scope>NUCLEOTIDE SEQUENCE [LARGE SCALE GENOMIC DNA]</scope>
    <source>
        <strain evidence="3 4">S-5007</strain>
    </source>
</reference>
<dbReference type="Proteomes" id="UP000464954">
    <property type="component" value="Chromosome"/>
</dbReference>
<dbReference type="GO" id="GO:0004113">
    <property type="term" value="F:2',3'-cyclic-nucleotide 3'-phosphodiesterase activity"/>
    <property type="evidence" value="ECO:0007669"/>
    <property type="project" value="TreeGrafter"/>
</dbReference>
<dbReference type="GO" id="GO:0046872">
    <property type="term" value="F:metal ion binding"/>
    <property type="evidence" value="ECO:0007669"/>
    <property type="project" value="UniProtKB-KW"/>
</dbReference>
<evidence type="ECO:0000313" key="3">
    <source>
        <dbReference type="EMBL" id="QHI68170.1"/>
    </source>
</evidence>
<feature type="binding site" evidence="2">
    <location>
        <position position="8"/>
    </location>
    <ligand>
        <name>Fe cation</name>
        <dbReference type="ChEBI" id="CHEBI:24875"/>
        <label>1</label>
    </ligand>
</feature>
<keyword evidence="2" id="KW-0479">Metal-binding</keyword>